<evidence type="ECO:0000259" key="2">
    <source>
        <dbReference type="PROSITE" id="PS50053"/>
    </source>
</evidence>
<evidence type="ECO:0000256" key="1">
    <source>
        <dbReference type="SAM" id="Phobius"/>
    </source>
</evidence>
<keyword evidence="1" id="KW-0812">Transmembrane</keyword>
<accession>A0A151LIV9</accession>
<dbReference type="RefSeq" id="XP_018641170.1">
    <property type="nucleotide sequence ID" value="XM_018786375.1"/>
</dbReference>
<organism evidence="3 4">
    <name type="scientific">Plasmodium gaboni</name>
    <dbReference type="NCBI Taxonomy" id="647221"/>
    <lineage>
        <taxon>Eukaryota</taxon>
        <taxon>Sar</taxon>
        <taxon>Alveolata</taxon>
        <taxon>Apicomplexa</taxon>
        <taxon>Aconoidasida</taxon>
        <taxon>Haemosporida</taxon>
        <taxon>Plasmodiidae</taxon>
        <taxon>Plasmodium</taxon>
        <taxon>Plasmodium (Laverania)</taxon>
    </lineage>
</organism>
<reference evidence="3 4" key="1">
    <citation type="journal article" date="2016" name="Nat. Commun.">
        <title>Genomes of cryptic chimpanzee Plasmodium species reveal key evolutionary events leading to human malaria.</title>
        <authorList>
            <person name="Sundararaman S.A."/>
            <person name="Plenderleith L.J."/>
            <person name="Liu W."/>
            <person name="Loy D.E."/>
            <person name="Learn G.H."/>
            <person name="Li Y."/>
            <person name="Shaw K.S."/>
            <person name="Ayouba A."/>
            <person name="Peeters M."/>
            <person name="Speede S."/>
            <person name="Shaw G.M."/>
            <person name="Bushman F.D."/>
            <person name="Brisson D."/>
            <person name="Rayner J.C."/>
            <person name="Sharp P.M."/>
            <person name="Hahn B.H."/>
        </authorList>
    </citation>
    <scope>NUCLEOTIDE SEQUENCE [LARGE SCALE GENOMIC DNA]</scope>
    <source>
        <strain evidence="3 4">SY75</strain>
    </source>
</reference>
<dbReference type="GO" id="GO:0036503">
    <property type="term" value="P:ERAD pathway"/>
    <property type="evidence" value="ECO:0007669"/>
    <property type="project" value="InterPro"/>
</dbReference>
<dbReference type="InterPro" id="IPR029071">
    <property type="entry name" value="Ubiquitin-like_domsf"/>
</dbReference>
<dbReference type="PANTHER" id="PTHR14557">
    <property type="entry name" value="PROTEIN C7ORF21"/>
    <property type="match status" value="1"/>
</dbReference>
<dbReference type="GeneID" id="29776969"/>
<keyword evidence="1" id="KW-1133">Transmembrane helix</keyword>
<proteinExistence type="predicted"/>
<sequence length="236" mass="28036">MVLQTIKFIVLRPRGIPQNLEVEINCSDYVRNIKNKLFQEDRSKGLNVRFIYMGKILDDKKKLEDYLNFYNQDILMNNKITNIFNENKKRYSTKKMLNDIMNTNANTTSKESVAITIHVKITESFSSSRNDTFDGKNINTSLARLSLIMFVSLLWIYRYNYAHIFPVFSTVVLFIFTIFIATIIFHNYIILIVNVLIQIIITLYQIFKHSFKKIYEHIKKKIQKYYKNKKGTQKIK</sequence>
<evidence type="ECO:0000313" key="3">
    <source>
        <dbReference type="EMBL" id="KYN98893.1"/>
    </source>
</evidence>
<dbReference type="EMBL" id="LVLB01000012">
    <property type="protein sequence ID" value="KYN98893.1"/>
    <property type="molecule type" value="Genomic_DNA"/>
</dbReference>
<comment type="caution">
    <text evidence="3">The sequence shown here is derived from an EMBL/GenBank/DDBJ whole genome shotgun (WGS) entry which is preliminary data.</text>
</comment>
<dbReference type="SUPFAM" id="SSF54236">
    <property type="entry name" value="Ubiquitin-like"/>
    <property type="match status" value="1"/>
</dbReference>
<keyword evidence="1" id="KW-0472">Membrane</keyword>
<feature type="transmembrane region" description="Helical" evidence="1">
    <location>
        <begin position="164"/>
        <end position="182"/>
    </location>
</feature>
<dbReference type="Gene3D" id="3.10.20.90">
    <property type="entry name" value="Phosphatidylinositol 3-kinase Catalytic Subunit, Chain A, domain 1"/>
    <property type="match status" value="1"/>
</dbReference>
<dbReference type="VEuPathDB" id="PlasmoDB:PGABG01_1123200"/>
<dbReference type="KEGG" id="pgab:PGSY75_1125200"/>
<name>A0A151LIV9_9APIC</name>
<dbReference type="InterPro" id="IPR000626">
    <property type="entry name" value="Ubiquitin-like_dom"/>
</dbReference>
<gene>
    <name evidence="3" type="ORF">PGSY75_1125200</name>
</gene>
<protein>
    <recommendedName>
        <fullName evidence="2">Ubiquitin-like domain-containing protein</fullName>
    </recommendedName>
</protein>
<dbReference type="PANTHER" id="PTHR14557:SF5">
    <property type="entry name" value="UBIQUITIN-LIKE DOMAIN-CONTAINING PROTEIN"/>
    <property type="match status" value="1"/>
</dbReference>
<dbReference type="AlphaFoldDB" id="A0A151LIV9"/>
<dbReference type="InterPro" id="IPR040352">
    <property type="entry name" value="TMUB1/2"/>
</dbReference>
<evidence type="ECO:0000313" key="4">
    <source>
        <dbReference type="Proteomes" id="UP000076004"/>
    </source>
</evidence>
<feature type="transmembrane region" description="Helical" evidence="1">
    <location>
        <begin position="188"/>
        <end position="207"/>
    </location>
</feature>
<feature type="domain" description="Ubiquitin-like" evidence="2">
    <location>
        <begin position="6"/>
        <end position="66"/>
    </location>
</feature>
<dbReference type="Proteomes" id="UP000076004">
    <property type="component" value="Unassembled WGS sequence"/>
</dbReference>
<dbReference type="VEuPathDB" id="PlasmoDB:PGSY75_1125200"/>
<dbReference type="PROSITE" id="PS50053">
    <property type="entry name" value="UBIQUITIN_2"/>
    <property type="match status" value="1"/>
</dbReference>
<dbReference type="Pfam" id="PF00240">
    <property type="entry name" value="ubiquitin"/>
    <property type="match status" value="1"/>
</dbReference>
<feature type="transmembrane region" description="Helical" evidence="1">
    <location>
        <begin position="138"/>
        <end position="157"/>
    </location>
</feature>